<protein>
    <submittedName>
        <fullName evidence="1">Uncharacterized protein</fullName>
    </submittedName>
</protein>
<dbReference type="PROSITE" id="PS50082">
    <property type="entry name" value="WD_REPEATS_2"/>
    <property type="match status" value="1"/>
</dbReference>
<dbReference type="AlphaFoldDB" id="A0A7R8ZT12"/>
<dbReference type="EMBL" id="OB672802">
    <property type="protein sequence ID" value="CAD7235445.1"/>
    <property type="molecule type" value="Genomic_DNA"/>
</dbReference>
<dbReference type="InterPro" id="IPR036322">
    <property type="entry name" value="WD40_repeat_dom_sf"/>
</dbReference>
<reference evidence="1" key="1">
    <citation type="submission" date="2020-11" db="EMBL/GenBank/DDBJ databases">
        <authorList>
            <person name="Tran Van P."/>
        </authorList>
    </citation>
    <scope>NUCLEOTIDE SEQUENCE</scope>
</reference>
<evidence type="ECO:0000313" key="1">
    <source>
        <dbReference type="EMBL" id="CAD7235445.1"/>
    </source>
</evidence>
<dbReference type="Gene3D" id="2.130.10.10">
    <property type="entry name" value="YVTN repeat-like/Quinoprotein amine dehydrogenase"/>
    <property type="match status" value="1"/>
</dbReference>
<dbReference type="PROSITE" id="PS50294">
    <property type="entry name" value="WD_REPEATS_REGION"/>
    <property type="match status" value="1"/>
</dbReference>
<dbReference type="InterPro" id="IPR001680">
    <property type="entry name" value="WD40_rpt"/>
</dbReference>
<dbReference type="SUPFAM" id="SSF50978">
    <property type="entry name" value="WD40 repeat-like"/>
    <property type="match status" value="1"/>
</dbReference>
<dbReference type="OrthoDB" id="538223at2759"/>
<proteinExistence type="predicted"/>
<dbReference type="InterPro" id="IPR015943">
    <property type="entry name" value="WD40/YVTN_repeat-like_dom_sf"/>
</dbReference>
<gene>
    <name evidence="1" type="ORF">CTOB1V02_LOCUS13260</name>
</gene>
<organism evidence="1">
    <name type="scientific">Cyprideis torosa</name>
    <dbReference type="NCBI Taxonomy" id="163714"/>
    <lineage>
        <taxon>Eukaryota</taxon>
        <taxon>Metazoa</taxon>
        <taxon>Ecdysozoa</taxon>
        <taxon>Arthropoda</taxon>
        <taxon>Crustacea</taxon>
        <taxon>Oligostraca</taxon>
        <taxon>Ostracoda</taxon>
        <taxon>Podocopa</taxon>
        <taxon>Podocopida</taxon>
        <taxon>Cytherocopina</taxon>
        <taxon>Cytheroidea</taxon>
        <taxon>Cytherideidae</taxon>
        <taxon>Cyprideis</taxon>
    </lineage>
</organism>
<sequence length="134" mass="14571">MFDGPIVEREYRLIMSFDLPVGSDVVGLEFYSPKKEDGDRILVVSAEGCASVILKTSGETERKWNLDCVPSCMFWDPVTQVLAVGSSSGHVSIFLQDAPITKVPSMHEGFVSSIGILGRFLVSGGSDGSIQVWR</sequence>
<accession>A0A7R8ZT12</accession>
<name>A0A7R8ZT12_9CRUS</name>